<evidence type="ECO:0000313" key="4">
    <source>
        <dbReference type="EnsemblMetazoa" id="HelroP195063"/>
    </source>
</evidence>
<feature type="compositionally biased region" description="Polar residues" evidence="1">
    <location>
        <begin position="446"/>
        <end position="455"/>
    </location>
</feature>
<dbReference type="EMBL" id="KB096069">
    <property type="protein sequence ID" value="ESO08685.1"/>
    <property type="molecule type" value="Genomic_DNA"/>
</dbReference>
<dbReference type="InterPro" id="IPR036457">
    <property type="entry name" value="PPM-type-like_dom_sf"/>
</dbReference>
<dbReference type="STRING" id="6412.T1FWQ1"/>
<feature type="region of interest" description="Disordered" evidence="1">
    <location>
        <begin position="397"/>
        <end position="455"/>
    </location>
</feature>
<evidence type="ECO:0000256" key="1">
    <source>
        <dbReference type="SAM" id="MobiDB-lite"/>
    </source>
</evidence>
<feature type="region of interest" description="Disordered" evidence="1">
    <location>
        <begin position="216"/>
        <end position="247"/>
    </location>
</feature>
<dbReference type="EnsemblMetazoa" id="HelroT195063">
    <property type="protein sequence ID" value="HelroP195063"/>
    <property type="gene ID" value="HelroG195063"/>
</dbReference>
<reference evidence="5" key="1">
    <citation type="submission" date="2012-12" db="EMBL/GenBank/DDBJ databases">
        <authorList>
            <person name="Hellsten U."/>
            <person name="Grimwood J."/>
            <person name="Chapman J.A."/>
            <person name="Shapiro H."/>
            <person name="Aerts A."/>
            <person name="Otillar R.P."/>
            <person name="Terry A.Y."/>
            <person name="Boore J.L."/>
            <person name="Simakov O."/>
            <person name="Marletaz F."/>
            <person name="Cho S.-J."/>
            <person name="Edsinger-Gonzales E."/>
            <person name="Havlak P."/>
            <person name="Kuo D.-H."/>
            <person name="Larsson T."/>
            <person name="Lv J."/>
            <person name="Arendt D."/>
            <person name="Savage R."/>
            <person name="Osoegawa K."/>
            <person name="de Jong P."/>
            <person name="Lindberg D.R."/>
            <person name="Seaver E.C."/>
            <person name="Weisblat D.A."/>
            <person name="Putnam N.H."/>
            <person name="Grigoriev I.V."/>
            <person name="Rokhsar D.S."/>
        </authorList>
    </citation>
    <scope>NUCLEOTIDE SEQUENCE</scope>
</reference>
<dbReference type="InterPro" id="IPR053287">
    <property type="entry name" value="PP2C-like_domain"/>
</dbReference>
<protein>
    <recommendedName>
        <fullName evidence="2">PPM-type phosphatase domain-containing protein</fullName>
    </recommendedName>
</protein>
<dbReference type="HOGENOM" id="CLU_455140_0_0_1"/>
<dbReference type="Gene3D" id="3.60.40.10">
    <property type="entry name" value="PPM-type phosphatase domain"/>
    <property type="match status" value="1"/>
</dbReference>
<dbReference type="Proteomes" id="UP000015101">
    <property type="component" value="Unassembled WGS sequence"/>
</dbReference>
<dbReference type="AlphaFoldDB" id="T1FWQ1"/>
<organism evidence="4 5">
    <name type="scientific">Helobdella robusta</name>
    <name type="common">Californian leech</name>
    <dbReference type="NCBI Taxonomy" id="6412"/>
    <lineage>
        <taxon>Eukaryota</taxon>
        <taxon>Metazoa</taxon>
        <taxon>Spiralia</taxon>
        <taxon>Lophotrochozoa</taxon>
        <taxon>Annelida</taxon>
        <taxon>Clitellata</taxon>
        <taxon>Hirudinea</taxon>
        <taxon>Rhynchobdellida</taxon>
        <taxon>Glossiphoniidae</taxon>
        <taxon>Helobdella</taxon>
    </lineage>
</organism>
<dbReference type="InterPro" id="IPR001932">
    <property type="entry name" value="PPM-type_phosphatase-like_dom"/>
</dbReference>
<proteinExistence type="predicted"/>
<dbReference type="KEGG" id="hro:HELRODRAFT_195063"/>
<evidence type="ECO:0000313" key="5">
    <source>
        <dbReference type="Proteomes" id="UP000015101"/>
    </source>
</evidence>
<dbReference type="OrthoDB" id="2556847at2759"/>
<reference evidence="4" key="3">
    <citation type="submission" date="2015-06" db="UniProtKB">
        <authorList>
            <consortium name="EnsemblMetazoa"/>
        </authorList>
    </citation>
    <scope>IDENTIFICATION</scope>
</reference>
<dbReference type="eggNOG" id="ENOG502QTP9">
    <property type="taxonomic scope" value="Eukaryota"/>
</dbReference>
<feature type="domain" description="PPM-type phosphatase" evidence="2">
    <location>
        <begin position="57"/>
        <end position="451"/>
    </location>
</feature>
<evidence type="ECO:0000259" key="2">
    <source>
        <dbReference type="SMART" id="SM00332"/>
    </source>
</evidence>
<dbReference type="InParanoid" id="T1FWQ1"/>
<dbReference type="SUPFAM" id="SSF81606">
    <property type="entry name" value="PP2C-like"/>
    <property type="match status" value="1"/>
</dbReference>
<dbReference type="RefSeq" id="XP_009013209.1">
    <property type="nucleotide sequence ID" value="XM_009014961.1"/>
</dbReference>
<feature type="region of interest" description="Disordered" evidence="1">
    <location>
        <begin position="260"/>
        <end position="280"/>
    </location>
</feature>
<dbReference type="CTD" id="20213246"/>
<dbReference type="PANTHER" id="PTHR21586:SF0">
    <property type="entry name" value="PP2C-LIKE DOMAIN-CONTAINING PROTEIN CG9801"/>
    <property type="match status" value="1"/>
</dbReference>
<dbReference type="GeneID" id="20213246"/>
<dbReference type="PANTHER" id="PTHR21586">
    <property type="entry name" value="TIPA"/>
    <property type="match status" value="1"/>
</dbReference>
<gene>
    <name evidence="4" type="primary">20213246</name>
    <name evidence="3" type="ORF">HELRODRAFT_195063</name>
</gene>
<evidence type="ECO:0000313" key="3">
    <source>
        <dbReference type="EMBL" id="ESO08685.1"/>
    </source>
</evidence>
<dbReference type="OMA" id="KELTRIW"/>
<feature type="compositionally biased region" description="Low complexity" evidence="1">
    <location>
        <begin position="233"/>
        <end position="243"/>
    </location>
</feature>
<name>T1FWQ1_HELRO</name>
<dbReference type="SMART" id="SM00332">
    <property type="entry name" value="PP2Cc"/>
    <property type="match status" value="1"/>
</dbReference>
<reference evidence="3 5" key="2">
    <citation type="journal article" date="2013" name="Nature">
        <title>Insights into bilaterian evolution from three spiralian genomes.</title>
        <authorList>
            <person name="Simakov O."/>
            <person name="Marletaz F."/>
            <person name="Cho S.J."/>
            <person name="Edsinger-Gonzales E."/>
            <person name="Havlak P."/>
            <person name="Hellsten U."/>
            <person name="Kuo D.H."/>
            <person name="Larsson T."/>
            <person name="Lv J."/>
            <person name="Arendt D."/>
            <person name="Savage R."/>
            <person name="Osoegawa K."/>
            <person name="de Jong P."/>
            <person name="Grimwood J."/>
            <person name="Chapman J.A."/>
            <person name="Shapiro H."/>
            <person name="Aerts A."/>
            <person name="Otillar R.P."/>
            <person name="Terry A.Y."/>
            <person name="Boore J.L."/>
            <person name="Grigoriev I.V."/>
            <person name="Lindberg D.R."/>
            <person name="Seaver E.C."/>
            <person name="Weisblat D.A."/>
            <person name="Putnam N.H."/>
            <person name="Rokhsar D.S."/>
        </authorList>
    </citation>
    <scope>NUCLEOTIDE SEQUENCE</scope>
</reference>
<sequence length="600" mass="65541">MKLHPRTFGNVFASYTGPDCGLDFVHKLESPQNHTKPKGLPAGCTKWTVKNRKAYGISMSLYDQHPINGKISGDPIADAFGLCARKNGSIMIVADGVNWGEKSKIAARCAVYGAMKYINEQIFGVKVNSDLDESGRGENNENEIINDVTEQWDGDNVRMKASFENTKDVFDLLLKSLEEAHQMIIKHQGGLTTLCVCFVCPIQQPTLQRIQPSHLLPASQSPLTPPSPKILASPESSSSPSPNSEDEKLLPDLIATSLSGLSSPSSSLPQIPSPSLSSPPSLATNLPLQMLATTPPASAPKKFMACVVNVGDSLAFVFSRRHGVREVTTGSHDVTCERDIRDAGGALGPVSVDGQPELNNLTCSMTCVEAGDVVFLATDGITDNFDPVVTKIAVAKKSSTTQSPTDLMMTKSTTDANDVTNVDDENDDDKTLKEPTTLQPADHDSSTTQRAENLSKPTNFTNIQNSLIEDVEMVEPKLGLEDGKPIMLPFERHRYAIKEMERVLHEFELFTECPCSAQELCGALLQHVLKLTDAKRKVLENPDLYGKKKKLKPEEKQNRDFQITCKLAQSPGKLDHATVIGYEVGCFRGDEDEDYCYDAQ</sequence>
<keyword evidence="5" id="KW-1185">Reference proteome</keyword>
<accession>T1FWQ1</accession>
<dbReference type="EMBL" id="AMQM01009161">
    <property type="status" value="NOT_ANNOTATED_CDS"/>
    <property type="molecule type" value="Genomic_DNA"/>
</dbReference>